<protein>
    <recommendedName>
        <fullName evidence="10">Xylanolytic transcriptional activator regulatory domain-containing protein</fullName>
    </recommendedName>
</protein>
<comment type="cofactor">
    <cofactor evidence="1 9">
        <name>heme</name>
        <dbReference type="ChEBI" id="CHEBI:30413"/>
    </cofactor>
</comment>
<dbReference type="PRINTS" id="PR00385">
    <property type="entry name" value="P450"/>
</dbReference>
<keyword evidence="8" id="KW-0539">Nucleus</keyword>
<dbReference type="OrthoDB" id="4161332at2759"/>
<evidence type="ECO:0000256" key="9">
    <source>
        <dbReference type="PIRSR" id="PIRSR602403-1"/>
    </source>
</evidence>
<dbReference type="GO" id="GO:0006351">
    <property type="term" value="P:DNA-templated transcription"/>
    <property type="evidence" value="ECO:0007669"/>
    <property type="project" value="InterPro"/>
</dbReference>
<dbReference type="InterPro" id="IPR036396">
    <property type="entry name" value="Cyt_P450_sf"/>
</dbReference>
<dbReference type="SUPFAM" id="SSF48264">
    <property type="entry name" value="Cytochrome P450"/>
    <property type="match status" value="1"/>
</dbReference>
<dbReference type="InterPro" id="IPR002403">
    <property type="entry name" value="Cyt_P450_E_grp-IV"/>
</dbReference>
<dbReference type="InterPro" id="IPR052761">
    <property type="entry name" value="Fungal_Detox/Toxin_TFs"/>
</dbReference>
<keyword evidence="3 9" id="KW-0479">Metal-binding</keyword>
<organism evidence="11 12">
    <name type="scientific">Aspergillus luchuensis (strain CBS 106.47)</name>
    <dbReference type="NCBI Taxonomy" id="1137211"/>
    <lineage>
        <taxon>Eukaryota</taxon>
        <taxon>Fungi</taxon>
        <taxon>Dikarya</taxon>
        <taxon>Ascomycota</taxon>
        <taxon>Pezizomycotina</taxon>
        <taxon>Eurotiomycetes</taxon>
        <taxon>Eurotiomycetidae</taxon>
        <taxon>Eurotiales</taxon>
        <taxon>Aspergillaceae</taxon>
        <taxon>Aspergillus</taxon>
        <taxon>Aspergillus subgen. Circumdati</taxon>
    </lineage>
</organism>
<evidence type="ECO:0000313" key="11">
    <source>
        <dbReference type="EMBL" id="OJZ88714.1"/>
    </source>
</evidence>
<keyword evidence="9" id="KW-0349">Heme</keyword>
<dbReference type="Pfam" id="PF04082">
    <property type="entry name" value="Fungal_trans"/>
    <property type="match status" value="1"/>
</dbReference>
<dbReference type="Gene3D" id="1.10.630.10">
    <property type="entry name" value="Cytochrome P450"/>
    <property type="match status" value="1"/>
</dbReference>
<reference evidence="12" key="1">
    <citation type="journal article" date="2017" name="Genome Biol.">
        <title>Comparative genomics reveals high biological diversity and specific adaptations in the industrially and medically important fungal genus Aspergillus.</title>
        <authorList>
            <person name="de Vries R.P."/>
            <person name="Riley R."/>
            <person name="Wiebenga A."/>
            <person name="Aguilar-Osorio G."/>
            <person name="Amillis S."/>
            <person name="Uchima C.A."/>
            <person name="Anderluh G."/>
            <person name="Asadollahi M."/>
            <person name="Askin M."/>
            <person name="Barry K."/>
            <person name="Battaglia E."/>
            <person name="Bayram O."/>
            <person name="Benocci T."/>
            <person name="Braus-Stromeyer S.A."/>
            <person name="Caldana C."/>
            <person name="Canovas D."/>
            <person name="Cerqueira G.C."/>
            <person name="Chen F."/>
            <person name="Chen W."/>
            <person name="Choi C."/>
            <person name="Clum A."/>
            <person name="Dos Santos R.A."/>
            <person name="Damasio A.R."/>
            <person name="Diallinas G."/>
            <person name="Emri T."/>
            <person name="Fekete E."/>
            <person name="Flipphi M."/>
            <person name="Freyberg S."/>
            <person name="Gallo A."/>
            <person name="Gournas C."/>
            <person name="Habgood R."/>
            <person name="Hainaut M."/>
            <person name="Harispe M.L."/>
            <person name="Henrissat B."/>
            <person name="Hilden K.S."/>
            <person name="Hope R."/>
            <person name="Hossain A."/>
            <person name="Karabika E."/>
            <person name="Karaffa L."/>
            <person name="Karanyi Z."/>
            <person name="Krasevec N."/>
            <person name="Kuo A."/>
            <person name="Kusch H."/>
            <person name="LaButti K."/>
            <person name="Lagendijk E.L."/>
            <person name="Lapidus A."/>
            <person name="Levasseur A."/>
            <person name="Lindquist E."/>
            <person name="Lipzen A."/>
            <person name="Logrieco A.F."/>
            <person name="MacCabe A."/>
            <person name="Maekelae M.R."/>
            <person name="Malavazi I."/>
            <person name="Melin P."/>
            <person name="Meyer V."/>
            <person name="Mielnichuk N."/>
            <person name="Miskei M."/>
            <person name="Molnar A.P."/>
            <person name="Mule G."/>
            <person name="Ngan C.Y."/>
            <person name="Orejas M."/>
            <person name="Orosz E."/>
            <person name="Ouedraogo J.P."/>
            <person name="Overkamp K.M."/>
            <person name="Park H.-S."/>
            <person name="Perrone G."/>
            <person name="Piumi F."/>
            <person name="Punt P.J."/>
            <person name="Ram A.F."/>
            <person name="Ramon A."/>
            <person name="Rauscher S."/>
            <person name="Record E."/>
            <person name="Riano-Pachon D.M."/>
            <person name="Robert V."/>
            <person name="Roehrig J."/>
            <person name="Ruller R."/>
            <person name="Salamov A."/>
            <person name="Salih N.S."/>
            <person name="Samson R.A."/>
            <person name="Sandor E."/>
            <person name="Sanguinetti M."/>
            <person name="Schuetze T."/>
            <person name="Sepcic K."/>
            <person name="Shelest E."/>
            <person name="Sherlock G."/>
            <person name="Sophianopoulou V."/>
            <person name="Squina F.M."/>
            <person name="Sun H."/>
            <person name="Susca A."/>
            <person name="Todd R.B."/>
            <person name="Tsang A."/>
            <person name="Unkles S.E."/>
            <person name="van de Wiele N."/>
            <person name="van Rossen-Uffink D."/>
            <person name="Oliveira J.V."/>
            <person name="Vesth T.C."/>
            <person name="Visser J."/>
            <person name="Yu J.-H."/>
            <person name="Zhou M."/>
            <person name="Andersen M.R."/>
            <person name="Archer D.B."/>
            <person name="Baker S.E."/>
            <person name="Benoit I."/>
            <person name="Brakhage A.A."/>
            <person name="Braus G.H."/>
            <person name="Fischer R."/>
            <person name="Frisvad J.C."/>
            <person name="Goldman G.H."/>
            <person name="Houbraken J."/>
            <person name="Oakley B."/>
            <person name="Pocsi I."/>
            <person name="Scazzocchio C."/>
            <person name="Seiboth B."/>
            <person name="vanKuyk P.A."/>
            <person name="Wortman J."/>
            <person name="Dyer P.S."/>
            <person name="Grigoriev I.V."/>
        </authorList>
    </citation>
    <scope>NUCLEOTIDE SEQUENCE [LARGE SCALE GENOMIC DNA]</scope>
    <source>
        <strain evidence="12">CBS 106.47</strain>
    </source>
</reference>
<dbReference type="PANTHER" id="PTHR47425:SF3">
    <property type="entry name" value="ZN(II)2CYS6 TRANSCRIPTION FACTOR (EUROFUNG)"/>
    <property type="match status" value="1"/>
</dbReference>
<proteinExistence type="inferred from homology"/>
<sequence>MVTDPSEEQSCHAICEPLQHICTTAEGLGLPFYLLGESPSSAREIQFDSSANVDDLKHLIAAHFAIVEPSGIGFQGDKAVLNELSEVLAAPGPVPLTIDGHAVRDPPCPRELPFVGTFFEVYPDHLGNHQRLFERYGPIVKTNNLGRVTYQTNDPRIAAIAFAESDFFTKKINEAHPLAGLKTPSAGIFLGDTDTEEWRVAHKFLPPALGPKAVRHYAPTMQKTVEDSFKVFDVLDKQDEAWNVYQYMLKLGSQAVGKLVLGLDFQHFEAPDAPVHEMVHNIAELLSLNKKVTSMGNWYAGLPFGDPKRLRSLKTSIEDMVAQSMEKASRGGHEDLPLQDAALKADNMVDYAVRATDNKGEKLPKSSLTWALVVATGAGFTTTSSLLSWLIYGLCVYPGMQERLLQELVDHGFDENTEITADFTDELEFLDKYIKETQRRHNPSFQPGRTAKVDLVLPGGYRLPKESVIVPALHHIHNHPDLWDNPARFNPDRWDTEEVKSRHKAAYIPFATGPRMCIGFNFALQEVKVFLPKLVYRYKFSLEDNGPIEYDPMFQLIRPNNLLRRTRTSRVQQPHTPSNNVLPGVSRATRPQVISSPAPDYPRETIRQYATDPVSRRGTPLLPNDAESEERYGLEIAAAALGQPQRAGRVPFYSGAGTGPTSALEICVSDQSLSRHFLVPSSPAVHLAEEDKKYLESKGVFTMPGSATCESLLRAYFHHVHPIMPILEPDVILKHHRTGRLPENNVLIFWCIFFVASNFIAPDVYEQEGYGSRKEMKAAMYARANCMYNHGGEMDKIILLQASLLMAFWHSEADEHTQPWYWMGIAISFCQMLGLHRDPDLSTYNSSITDRQRHLWRRLWWTCFSRDRWLSLTLGRPLRINLHDCDTPMPSVNDFLSDVVGLSPQMTSYLPENLEELANHWVKYVEISAMLGDVISMHYQARKPRPSLQDVEDMENRISQCRVPEQDNPSLSRVAIFSIYHLQLHYHALAGTFYRPFTTMLPEGLDPGEKESWQHRMRLKADAAASHTNTVVEAIAQDGLLGFAGPMTPPLLVPAMQTNLLNCKIGNSLSKRLRFNKLSMCMMVMEELQKTYTVASIYRAIFAKAIQLLFPENTETTLLGFPHSDANNNPTDTSGLEGAGEVAGTAEIGAVNAPGYNDISADDFVDLLMDEASIFNFWDTWTRT</sequence>
<dbReference type="Proteomes" id="UP000184063">
    <property type="component" value="Unassembled WGS sequence"/>
</dbReference>
<dbReference type="GO" id="GO:0016705">
    <property type="term" value="F:oxidoreductase activity, acting on paired donors, with incorporation or reduction of molecular oxygen"/>
    <property type="evidence" value="ECO:0007669"/>
    <property type="project" value="InterPro"/>
</dbReference>
<keyword evidence="4" id="KW-0560">Oxidoreductase</keyword>
<dbReference type="GO" id="GO:0005506">
    <property type="term" value="F:iron ion binding"/>
    <property type="evidence" value="ECO:0007669"/>
    <property type="project" value="InterPro"/>
</dbReference>
<name>A0A1M3TQ60_ASPLC</name>
<evidence type="ECO:0000256" key="3">
    <source>
        <dbReference type="ARBA" id="ARBA00022723"/>
    </source>
</evidence>
<evidence type="ECO:0000256" key="1">
    <source>
        <dbReference type="ARBA" id="ARBA00001971"/>
    </source>
</evidence>
<dbReference type="Pfam" id="PF00067">
    <property type="entry name" value="p450"/>
    <property type="match status" value="1"/>
</dbReference>
<dbReference type="GO" id="GO:0008270">
    <property type="term" value="F:zinc ion binding"/>
    <property type="evidence" value="ECO:0007669"/>
    <property type="project" value="InterPro"/>
</dbReference>
<dbReference type="CDD" id="cd12148">
    <property type="entry name" value="fungal_TF_MHR"/>
    <property type="match status" value="1"/>
</dbReference>
<keyword evidence="6" id="KW-0805">Transcription regulation</keyword>
<comment type="similarity">
    <text evidence="2">Belongs to the cytochrome P450 family.</text>
</comment>
<feature type="binding site" description="axial binding residue" evidence="9">
    <location>
        <position position="517"/>
    </location>
    <ligand>
        <name>heme</name>
        <dbReference type="ChEBI" id="CHEBI:30413"/>
    </ligand>
    <ligandPart>
        <name>Fe</name>
        <dbReference type="ChEBI" id="CHEBI:18248"/>
    </ligandPart>
</feature>
<gene>
    <name evidence="11" type="ORF">ASPFODRAFT_80062</name>
</gene>
<evidence type="ECO:0000256" key="8">
    <source>
        <dbReference type="ARBA" id="ARBA00023242"/>
    </source>
</evidence>
<dbReference type="FunFam" id="1.10.630.10:FF:000090">
    <property type="entry name" value="Cytochrome P450 monooxygenase"/>
    <property type="match status" value="1"/>
</dbReference>
<evidence type="ECO:0000313" key="12">
    <source>
        <dbReference type="Proteomes" id="UP000184063"/>
    </source>
</evidence>
<dbReference type="PRINTS" id="PR00465">
    <property type="entry name" value="EP450IV"/>
</dbReference>
<dbReference type="GO" id="GO:0003677">
    <property type="term" value="F:DNA binding"/>
    <property type="evidence" value="ECO:0007669"/>
    <property type="project" value="InterPro"/>
</dbReference>
<evidence type="ECO:0000259" key="10">
    <source>
        <dbReference type="SMART" id="SM00906"/>
    </source>
</evidence>
<dbReference type="CDD" id="cd00302">
    <property type="entry name" value="cytochrome_P450"/>
    <property type="match status" value="1"/>
</dbReference>
<dbReference type="VEuPathDB" id="FungiDB:ASPFODRAFT_80062"/>
<dbReference type="GO" id="GO:0004497">
    <property type="term" value="F:monooxygenase activity"/>
    <property type="evidence" value="ECO:0007669"/>
    <property type="project" value="InterPro"/>
</dbReference>
<dbReference type="InterPro" id="IPR007219">
    <property type="entry name" value="XnlR_reg_dom"/>
</dbReference>
<dbReference type="SMART" id="SM00906">
    <property type="entry name" value="Fungal_trans"/>
    <property type="match status" value="1"/>
</dbReference>
<dbReference type="GO" id="GO:0020037">
    <property type="term" value="F:heme binding"/>
    <property type="evidence" value="ECO:0007669"/>
    <property type="project" value="InterPro"/>
</dbReference>
<dbReference type="InterPro" id="IPR001128">
    <property type="entry name" value="Cyt_P450"/>
</dbReference>
<keyword evidence="5 9" id="KW-0408">Iron</keyword>
<evidence type="ECO:0000256" key="5">
    <source>
        <dbReference type="ARBA" id="ARBA00023004"/>
    </source>
</evidence>
<evidence type="ECO:0000256" key="7">
    <source>
        <dbReference type="ARBA" id="ARBA00023163"/>
    </source>
</evidence>
<accession>A0A1M3TQ60</accession>
<feature type="domain" description="Xylanolytic transcriptional activator regulatory" evidence="10">
    <location>
        <begin position="819"/>
        <end position="896"/>
    </location>
</feature>
<keyword evidence="7" id="KW-0804">Transcription</keyword>
<dbReference type="AlphaFoldDB" id="A0A1M3TQ60"/>
<evidence type="ECO:0000256" key="4">
    <source>
        <dbReference type="ARBA" id="ARBA00023002"/>
    </source>
</evidence>
<dbReference type="PANTHER" id="PTHR47425">
    <property type="entry name" value="FARB-RELATED"/>
    <property type="match status" value="1"/>
</dbReference>
<evidence type="ECO:0000256" key="2">
    <source>
        <dbReference type="ARBA" id="ARBA00010617"/>
    </source>
</evidence>
<dbReference type="EMBL" id="KV878239">
    <property type="protein sequence ID" value="OJZ88714.1"/>
    <property type="molecule type" value="Genomic_DNA"/>
</dbReference>
<evidence type="ECO:0000256" key="6">
    <source>
        <dbReference type="ARBA" id="ARBA00023015"/>
    </source>
</evidence>